<evidence type="ECO:0000313" key="1">
    <source>
        <dbReference type="EMBL" id="KAH7576850.1"/>
    </source>
</evidence>
<comment type="caution">
    <text evidence="1">The sequence shown here is derived from an EMBL/GenBank/DDBJ whole genome shotgun (WGS) entry which is preliminary data.</text>
</comment>
<keyword evidence="2" id="KW-1185">Reference proteome</keyword>
<evidence type="ECO:0000313" key="2">
    <source>
        <dbReference type="Proteomes" id="UP000827721"/>
    </source>
</evidence>
<sequence length="91" mass="9952">MVRNISREFFQVGSPLMQGFRDQVAKSDSAIKSVNDSACSSTCSSKQVKRISGASDLTSFKAIAKGSKDNKLKQAEESLRIVMYLSCWGPN</sequence>
<dbReference type="Proteomes" id="UP000827721">
    <property type="component" value="Unassembled WGS sequence"/>
</dbReference>
<reference evidence="1 2" key="1">
    <citation type="submission" date="2021-02" db="EMBL/GenBank/DDBJ databases">
        <title>Plant Genome Project.</title>
        <authorList>
            <person name="Zhang R.-G."/>
        </authorList>
    </citation>
    <scope>NUCLEOTIDE SEQUENCE [LARGE SCALE GENOMIC DNA]</scope>
    <source>
        <tissue evidence="1">Leaves</tissue>
    </source>
</reference>
<protein>
    <recommendedName>
        <fullName evidence="3">Wound-responsive family protein</fullName>
    </recommendedName>
</protein>
<evidence type="ECO:0008006" key="3">
    <source>
        <dbReference type="Google" id="ProtNLM"/>
    </source>
</evidence>
<dbReference type="PANTHER" id="PTHR33090">
    <property type="entry name" value="DUF3774 DOMAIN PROTEIN-RELATED"/>
    <property type="match status" value="1"/>
</dbReference>
<proteinExistence type="predicted"/>
<name>A0ABQ8IK26_9ROSI</name>
<dbReference type="InterPro" id="IPR022251">
    <property type="entry name" value="DUF3774_wound-induced"/>
</dbReference>
<dbReference type="EMBL" id="JAFEMO010000001">
    <property type="protein sequence ID" value="KAH7576850.1"/>
    <property type="molecule type" value="Genomic_DNA"/>
</dbReference>
<gene>
    <name evidence="1" type="ORF">JRO89_XS01G0162700</name>
</gene>
<organism evidence="1 2">
    <name type="scientific">Xanthoceras sorbifolium</name>
    <dbReference type="NCBI Taxonomy" id="99658"/>
    <lineage>
        <taxon>Eukaryota</taxon>
        <taxon>Viridiplantae</taxon>
        <taxon>Streptophyta</taxon>
        <taxon>Embryophyta</taxon>
        <taxon>Tracheophyta</taxon>
        <taxon>Spermatophyta</taxon>
        <taxon>Magnoliopsida</taxon>
        <taxon>eudicotyledons</taxon>
        <taxon>Gunneridae</taxon>
        <taxon>Pentapetalae</taxon>
        <taxon>rosids</taxon>
        <taxon>malvids</taxon>
        <taxon>Sapindales</taxon>
        <taxon>Sapindaceae</taxon>
        <taxon>Xanthoceroideae</taxon>
        <taxon>Xanthoceras</taxon>
    </lineage>
</organism>
<accession>A0ABQ8IK26</accession>
<dbReference type="Pfam" id="PF12609">
    <property type="entry name" value="DUF3774"/>
    <property type="match status" value="1"/>
</dbReference>